<keyword evidence="4" id="KW-1185">Reference proteome</keyword>
<feature type="transmembrane region" description="Helical" evidence="2">
    <location>
        <begin position="62"/>
        <end position="84"/>
    </location>
</feature>
<name>A0A328VMV1_9CHLR</name>
<evidence type="ECO:0000256" key="2">
    <source>
        <dbReference type="SAM" id="Phobius"/>
    </source>
</evidence>
<dbReference type="RefSeq" id="WP_112430078.1">
    <property type="nucleotide sequence ID" value="NZ_MCIF01000002.1"/>
</dbReference>
<reference evidence="3 4" key="1">
    <citation type="submission" date="2016-08" db="EMBL/GenBank/DDBJ databases">
        <title>Analysis of Carbohydrate Active Enzymes in Thermogemmatispora T81 Reveals Carbohydrate Degradation Ability.</title>
        <authorList>
            <person name="Tomazini A."/>
            <person name="Lal S."/>
            <person name="Stott M."/>
            <person name="Henrissat B."/>
            <person name="Polikarpov I."/>
            <person name="Sparling R."/>
            <person name="Levin D.B."/>
        </authorList>
    </citation>
    <scope>NUCLEOTIDE SEQUENCE [LARGE SCALE GENOMIC DNA]</scope>
    <source>
        <strain evidence="3 4">T81</strain>
    </source>
</reference>
<organism evidence="3 4">
    <name type="scientific">Thermogemmatispora tikiterensis</name>
    <dbReference type="NCBI Taxonomy" id="1825093"/>
    <lineage>
        <taxon>Bacteria</taxon>
        <taxon>Bacillati</taxon>
        <taxon>Chloroflexota</taxon>
        <taxon>Ktedonobacteria</taxon>
        <taxon>Thermogemmatisporales</taxon>
        <taxon>Thermogemmatisporaceae</taxon>
        <taxon>Thermogemmatispora</taxon>
    </lineage>
</organism>
<keyword evidence="2" id="KW-1133">Transmembrane helix</keyword>
<proteinExistence type="predicted"/>
<dbReference type="Pfam" id="PF11255">
    <property type="entry name" value="DUF3054"/>
    <property type="match status" value="1"/>
</dbReference>
<feature type="transmembrane region" description="Helical" evidence="2">
    <location>
        <begin position="96"/>
        <end position="118"/>
    </location>
</feature>
<dbReference type="AlphaFoldDB" id="A0A328VMV1"/>
<evidence type="ECO:0000313" key="4">
    <source>
        <dbReference type="Proteomes" id="UP000248706"/>
    </source>
</evidence>
<accession>A0A328VMV1</accession>
<evidence type="ECO:0000256" key="1">
    <source>
        <dbReference type="SAM" id="MobiDB-lite"/>
    </source>
</evidence>
<evidence type="ECO:0000313" key="3">
    <source>
        <dbReference type="EMBL" id="RAQ96474.1"/>
    </source>
</evidence>
<dbReference type="EMBL" id="MCIF01000002">
    <property type="protein sequence ID" value="RAQ96474.1"/>
    <property type="molecule type" value="Genomic_DNA"/>
</dbReference>
<feature type="region of interest" description="Disordered" evidence="1">
    <location>
        <begin position="1"/>
        <end position="21"/>
    </location>
</feature>
<keyword evidence="2" id="KW-0812">Transmembrane</keyword>
<evidence type="ECO:0008006" key="5">
    <source>
        <dbReference type="Google" id="ProtNLM"/>
    </source>
</evidence>
<dbReference type="OrthoDB" id="160335at2"/>
<keyword evidence="2" id="KW-0472">Membrane</keyword>
<feature type="transmembrane region" description="Helical" evidence="2">
    <location>
        <begin position="130"/>
        <end position="151"/>
    </location>
</feature>
<sequence length="164" mass="18735">MAAMERNLEEPGQQPPASSPAPLKTTPGYVANLVVGDVLVFLLFAFFGLTSHHELNGGVLPAQIVTVALPFMLGWFLVAPWLGVYRRKLETSTRLMTFYTLRAWIISWPVAMGMRWLFVERLHPVPLDAFLTFSLVVFFTVLVLLMVWRWPFAWYRSGRTRGLH</sequence>
<gene>
    <name evidence="3" type="ORF">A4R35_13080</name>
</gene>
<dbReference type="Proteomes" id="UP000248706">
    <property type="component" value="Unassembled WGS sequence"/>
</dbReference>
<comment type="caution">
    <text evidence="3">The sequence shown here is derived from an EMBL/GenBank/DDBJ whole genome shotgun (WGS) entry which is preliminary data.</text>
</comment>
<feature type="transmembrane region" description="Helical" evidence="2">
    <location>
        <begin position="29"/>
        <end position="50"/>
    </location>
</feature>
<protein>
    <recommendedName>
        <fullName evidence="5">DUF3054 domain-containing protein</fullName>
    </recommendedName>
</protein>
<dbReference type="InterPro" id="IPR021414">
    <property type="entry name" value="DUF3054"/>
</dbReference>